<evidence type="ECO:0000256" key="1">
    <source>
        <dbReference type="SAM" id="MobiDB-lite"/>
    </source>
</evidence>
<gene>
    <name evidence="2" type="ORF">T310_3915</name>
</gene>
<accession>A0A0F4YV86</accession>
<name>A0A0F4YV86_RASE3</name>
<dbReference type="GeneID" id="25316264"/>
<dbReference type="AlphaFoldDB" id="A0A0F4YV86"/>
<evidence type="ECO:0000313" key="2">
    <source>
        <dbReference type="EMBL" id="KKA22025.1"/>
    </source>
</evidence>
<dbReference type="Proteomes" id="UP000053958">
    <property type="component" value="Unassembled WGS sequence"/>
</dbReference>
<feature type="compositionally biased region" description="Basic and acidic residues" evidence="1">
    <location>
        <begin position="245"/>
        <end position="260"/>
    </location>
</feature>
<evidence type="ECO:0008006" key="4">
    <source>
        <dbReference type="Google" id="ProtNLM"/>
    </source>
</evidence>
<proteinExistence type="predicted"/>
<organism evidence="2 3">
    <name type="scientific">Rasamsonia emersonii (strain ATCC 16479 / CBS 393.64 / IMI 116815)</name>
    <dbReference type="NCBI Taxonomy" id="1408163"/>
    <lineage>
        <taxon>Eukaryota</taxon>
        <taxon>Fungi</taxon>
        <taxon>Dikarya</taxon>
        <taxon>Ascomycota</taxon>
        <taxon>Pezizomycotina</taxon>
        <taxon>Eurotiomycetes</taxon>
        <taxon>Eurotiomycetidae</taxon>
        <taxon>Eurotiales</taxon>
        <taxon>Trichocomaceae</taxon>
        <taxon>Rasamsonia</taxon>
    </lineage>
</organism>
<dbReference type="STRING" id="1408163.A0A0F4YV86"/>
<dbReference type="RefSeq" id="XP_013328637.1">
    <property type="nucleotide sequence ID" value="XM_013473183.1"/>
</dbReference>
<keyword evidence="3" id="KW-1185">Reference proteome</keyword>
<sequence length="323" mass="36331">MDSSSAHSSDQESIKSDAFSAGTKLQVRKIAGDHCWACGSEPAQICHVVAKEDPQARLWAELGLINFSLVSAMNAIPLCPTCHSQFDLAIDPGFFFVPTDLRYFIQFELKDRERRKRAAEEGTILDRETPAAEEYKAHQVAKGIIPPDAIGGQYLRVFLKSYLHHDELPFDVMAYLSKPKEWHGAPLASLRRAIPILGSGRLKALKSQMRLELQKLRDLYFLDEESSPGNMSVDLGTRQTQPNDQVKKRQLDDITDDKSGSPKKQRQGNEERSSRDPGTTRYCPILLKEVLSYWTLGPDVTAEEAVRRYAPVFARSLRNEGQV</sequence>
<protein>
    <recommendedName>
        <fullName evidence="4">HNH nuclease domain-containing protein</fullName>
    </recommendedName>
</protein>
<evidence type="ECO:0000313" key="3">
    <source>
        <dbReference type="Proteomes" id="UP000053958"/>
    </source>
</evidence>
<dbReference type="OrthoDB" id="3800761at2759"/>
<comment type="caution">
    <text evidence="2">The sequence shown here is derived from an EMBL/GenBank/DDBJ whole genome shotgun (WGS) entry which is preliminary data.</text>
</comment>
<reference evidence="2 3" key="1">
    <citation type="submission" date="2015-04" db="EMBL/GenBank/DDBJ databases">
        <authorList>
            <person name="Heijne W.H."/>
            <person name="Fedorova N.D."/>
            <person name="Nierman W.C."/>
            <person name="Vollebregt A.W."/>
            <person name="Zhao Z."/>
            <person name="Wu L."/>
            <person name="Kumar M."/>
            <person name="Stam H."/>
            <person name="van den Berg M.A."/>
            <person name="Pel H.J."/>
        </authorList>
    </citation>
    <scope>NUCLEOTIDE SEQUENCE [LARGE SCALE GENOMIC DNA]</scope>
    <source>
        <strain evidence="2 3">CBS 393.64</strain>
    </source>
</reference>
<dbReference type="EMBL" id="LASV01000160">
    <property type="protein sequence ID" value="KKA22025.1"/>
    <property type="molecule type" value="Genomic_DNA"/>
</dbReference>
<feature type="region of interest" description="Disordered" evidence="1">
    <location>
        <begin position="230"/>
        <end position="280"/>
    </location>
</feature>